<keyword evidence="6" id="KW-0238">DNA-binding</keyword>
<dbReference type="AlphaFoldDB" id="A0A835IFM9"/>
<accession>A0A835IFM9</accession>
<feature type="domain" description="SBP-type" evidence="11">
    <location>
        <begin position="62"/>
        <end position="139"/>
    </location>
</feature>
<evidence type="ECO:0000256" key="2">
    <source>
        <dbReference type="ARBA" id="ARBA00022723"/>
    </source>
</evidence>
<evidence type="ECO:0000256" key="10">
    <source>
        <dbReference type="SAM" id="MobiDB-lite"/>
    </source>
</evidence>
<dbReference type="InterPro" id="IPR036893">
    <property type="entry name" value="SBP_sf"/>
</dbReference>
<dbReference type="Proteomes" id="UP000631114">
    <property type="component" value="Unassembled WGS sequence"/>
</dbReference>
<keyword evidence="8" id="KW-0539">Nucleus</keyword>
<dbReference type="PANTHER" id="PTHR31251:SF74">
    <property type="entry name" value="SQUAMOSA PROMOTER-BINDING-LIKE PROTEIN 2"/>
    <property type="match status" value="1"/>
</dbReference>
<dbReference type="GO" id="GO:0005634">
    <property type="term" value="C:nucleus"/>
    <property type="evidence" value="ECO:0007669"/>
    <property type="project" value="UniProtKB-SubCell"/>
</dbReference>
<dbReference type="Pfam" id="PF03110">
    <property type="entry name" value="SBP"/>
    <property type="match status" value="1"/>
</dbReference>
<dbReference type="PANTHER" id="PTHR31251">
    <property type="entry name" value="SQUAMOSA PROMOTER-BINDING-LIKE PROTEIN 4"/>
    <property type="match status" value="1"/>
</dbReference>
<keyword evidence="4" id="KW-0862">Zinc</keyword>
<comment type="caution">
    <text evidence="12">The sequence shown here is derived from an EMBL/GenBank/DDBJ whole genome shotgun (WGS) entry which is preliminary data.</text>
</comment>
<evidence type="ECO:0000256" key="5">
    <source>
        <dbReference type="ARBA" id="ARBA00023015"/>
    </source>
</evidence>
<organism evidence="12 13">
    <name type="scientific">Coptis chinensis</name>
    <dbReference type="NCBI Taxonomy" id="261450"/>
    <lineage>
        <taxon>Eukaryota</taxon>
        <taxon>Viridiplantae</taxon>
        <taxon>Streptophyta</taxon>
        <taxon>Embryophyta</taxon>
        <taxon>Tracheophyta</taxon>
        <taxon>Spermatophyta</taxon>
        <taxon>Magnoliopsida</taxon>
        <taxon>Ranunculales</taxon>
        <taxon>Ranunculaceae</taxon>
        <taxon>Coptidoideae</taxon>
        <taxon>Coptis</taxon>
    </lineage>
</organism>
<keyword evidence="7" id="KW-0804">Transcription</keyword>
<evidence type="ECO:0000313" key="13">
    <source>
        <dbReference type="Proteomes" id="UP000631114"/>
    </source>
</evidence>
<feature type="compositionally biased region" description="Low complexity" evidence="10">
    <location>
        <begin position="38"/>
        <end position="50"/>
    </location>
</feature>
<comment type="subcellular location">
    <subcellularLocation>
        <location evidence="1">Nucleus</location>
    </subcellularLocation>
</comment>
<dbReference type="PROSITE" id="PS51141">
    <property type="entry name" value="ZF_SBP"/>
    <property type="match status" value="1"/>
</dbReference>
<evidence type="ECO:0000256" key="9">
    <source>
        <dbReference type="PROSITE-ProRule" id="PRU00470"/>
    </source>
</evidence>
<dbReference type="EMBL" id="JADFTS010000003">
    <property type="protein sequence ID" value="KAF9617070.1"/>
    <property type="molecule type" value="Genomic_DNA"/>
</dbReference>
<evidence type="ECO:0000259" key="11">
    <source>
        <dbReference type="PROSITE" id="PS51141"/>
    </source>
</evidence>
<evidence type="ECO:0000256" key="1">
    <source>
        <dbReference type="ARBA" id="ARBA00004123"/>
    </source>
</evidence>
<dbReference type="GO" id="GO:0003677">
    <property type="term" value="F:DNA binding"/>
    <property type="evidence" value="ECO:0007669"/>
    <property type="project" value="UniProtKB-KW"/>
</dbReference>
<reference evidence="12 13" key="1">
    <citation type="submission" date="2020-10" db="EMBL/GenBank/DDBJ databases">
        <title>The Coptis chinensis genome and diversification of protoberbering-type alkaloids.</title>
        <authorList>
            <person name="Wang B."/>
            <person name="Shu S."/>
            <person name="Song C."/>
            <person name="Liu Y."/>
        </authorList>
    </citation>
    <scope>NUCLEOTIDE SEQUENCE [LARGE SCALE GENOMIC DNA]</scope>
    <source>
        <strain evidence="12">HL-2020</strain>
        <tissue evidence="12">Leaf</tissue>
    </source>
</reference>
<dbReference type="InterPro" id="IPR044817">
    <property type="entry name" value="SBP-like"/>
</dbReference>
<keyword evidence="5" id="KW-0805">Transcription regulation</keyword>
<dbReference type="FunFam" id="4.10.1100.10:FF:000001">
    <property type="entry name" value="Squamosa promoter-binding-like protein 14"/>
    <property type="match status" value="1"/>
</dbReference>
<dbReference type="GO" id="GO:0008270">
    <property type="term" value="F:zinc ion binding"/>
    <property type="evidence" value="ECO:0007669"/>
    <property type="project" value="UniProtKB-KW"/>
</dbReference>
<dbReference type="OrthoDB" id="514967at2759"/>
<dbReference type="SUPFAM" id="SSF103612">
    <property type="entry name" value="SBT domain"/>
    <property type="match status" value="1"/>
</dbReference>
<evidence type="ECO:0000256" key="7">
    <source>
        <dbReference type="ARBA" id="ARBA00023163"/>
    </source>
</evidence>
<keyword evidence="3 9" id="KW-0863">Zinc-finger</keyword>
<dbReference type="Gene3D" id="4.10.1100.10">
    <property type="entry name" value="Transcription factor, SBP-box domain"/>
    <property type="match status" value="1"/>
</dbReference>
<sequence length="158" mass="17995">MATNIPRFMGFGHMPLGSLGKRTNFEDVCAGSVVKPSSFAPTPTSSTSATKRSRASYDSTQTRRCQVEGCNIDLSSSRDYYRRHRVCESHSKCPRVVVAGLESRFCQQCSRFHDMMEFDENKRSCRRRLSLYARHRKSQPEGIQFNSDRLSSSFYGTL</sequence>
<protein>
    <recommendedName>
        <fullName evidence="11">SBP-type domain-containing protein</fullName>
    </recommendedName>
</protein>
<evidence type="ECO:0000256" key="4">
    <source>
        <dbReference type="ARBA" id="ARBA00022833"/>
    </source>
</evidence>
<evidence type="ECO:0000256" key="3">
    <source>
        <dbReference type="ARBA" id="ARBA00022771"/>
    </source>
</evidence>
<keyword evidence="2" id="KW-0479">Metal-binding</keyword>
<gene>
    <name evidence="12" type="ORF">IFM89_033175</name>
</gene>
<feature type="region of interest" description="Disordered" evidence="10">
    <location>
        <begin position="38"/>
        <end position="61"/>
    </location>
</feature>
<proteinExistence type="predicted"/>
<evidence type="ECO:0000313" key="12">
    <source>
        <dbReference type="EMBL" id="KAF9617070.1"/>
    </source>
</evidence>
<dbReference type="InterPro" id="IPR004333">
    <property type="entry name" value="SBP_dom"/>
</dbReference>
<keyword evidence="13" id="KW-1185">Reference proteome</keyword>
<name>A0A835IFM9_9MAGN</name>
<evidence type="ECO:0000256" key="6">
    <source>
        <dbReference type="ARBA" id="ARBA00023125"/>
    </source>
</evidence>
<evidence type="ECO:0000256" key="8">
    <source>
        <dbReference type="ARBA" id="ARBA00023242"/>
    </source>
</evidence>